<dbReference type="InterPro" id="IPR011004">
    <property type="entry name" value="Trimer_LpxA-like_sf"/>
</dbReference>
<evidence type="ECO:0000256" key="2">
    <source>
        <dbReference type="ARBA" id="ARBA00022679"/>
    </source>
</evidence>
<sequence>MTERRGLIMWGASGQARVLCELVMGQDYDPVAFVDRTVSEPPVTGAAMLRDASELADWMRRDPRSSGAAGTLAIGWVSDARLALGRMLEDLGVELVTLVHDTAWIARNATLERGCQVLAHARICAGVQVGANVIVNTGASVDHDTIVGEGSHIAPGATIAGEVVVGRNVFVGMGSIILPRIRIGDGAMIGAGALVTRNVANGATVIGMPARARDVQSNNG</sequence>
<dbReference type="EMBL" id="JACONT010000009">
    <property type="protein sequence ID" value="MBC3941309.1"/>
    <property type="molecule type" value="Genomic_DNA"/>
</dbReference>
<dbReference type="InterPro" id="IPR050179">
    <property type="entry name" value="Trans_hexapeptide_repeat"/>
</dbReference>
<comment type="similarity">
    <text evidence="1">Belongs to the transferase hexapeptide repeat family.</text>
</comment>
<dbReference type="InterPro" id="IPR020019">
    <property type="entry name" value="AcTrfase_PglD-like"/>
</dbReference>
<dbReference type="PANTHER" id="PTHR43300">
    <property type="entry name" value="ACETYLTRANSFERASE"/>
    <property type="match status" value="1"/>
</dbReference>
<protein>
    <submittedName>
        <fullName evidence="5">NeuD/PglB/VioB family sugar acetyltransferase</fullName>
    </submittedName>
</protein>
<proteinExistence type="inferred from homology"/>
<dbReference type="NCBIfam" id="TIGR03570">
    <property type="entry name" value="NeuD_NnaD"/>
    <property type="match status" value="1"/>
</dbReference>
<reference evidence="5 6" key="1">
    <citation type="submission" date="2020-08" db="EMBL/GenBank/DDBJ databases">
        <title>Putative novel bacterial strains isolated from necrotic wheat leaf tissues caused by Xanthomonas translucens.</title>
        <authorList>
            <person name="Tambong J.T."/>
        </authorList>
    </citation>
    <scope>NUCLEOTIDE SEQUENCE [LARGE SCALE GENOMIC DNA]</scope>
    <source>
        <strain evidence="6">DOAB 1063</strain>
    </source>
</reference>
<evidence type="ECO:0000313" key="6">
    <source>
        <dbReference type="Proteomes" id="UP000597613"/>
    </source>
</evidence>
<dbReference type="Gene3D" id="2.160.10.10">
    <property type="entry name" value="Hexapeptide repeat proteins"/>
    <property type="match status" value="1"/>
</dbReference>
<evidence type="ECO:0000256" key="4">
    <source>
        <dbReference type="ARBA" id="ARBA00023315"/>
    </source>
</evidence>
<gene>
    <name evidence="5" type="ORF">H8S47_06355</name>
</gene>
<dbReference type="PROSITE" id="PS00101">
    <property type="entry name" value="HEXAPEP_TRANSFERASES"/>
    <property type="match status" value="1"/>
</dbReference>
<dbReference type="Proteomes" id="UP000597613">
    <property type="component" value="Unassembled WGS sequence"/>
</dbReference>
<evidence type="ECO:0000256" key="1">
    <source>
        <dbReference type="ARBA" id="ARBA00007274"/>
    </source>
</evidence>
<dbReference type="CDD" id="cd03360">
    <property type="entry name" value="LbH_AT_putative"/>
    <property type="match status" value="1"/>
</dbReference>
<accession>A0ABR7ALI5</accession>
<evidence type="ECO:0000313" key="5">
    <source>
        <dbReference type="EMBL" id="MBC3941309.1"/>
    </source>
</evidence>
<dbReference type="Gene3D" id="3.40.50.20">
    <property type="match status" value="1"/>
</dbReference>
<dbReference type="SUPFAM" id="SSF51161">
    <property type="entry name" value="Trimeric LpxA-like enzymes"/>
    <property type="match status" value="1"/>
</dbReference>
<dbReference type="InterPro" id="IPR018357">
    <property type="entry name" value="Hexapep_transf_CS"/>
</dbReference>
<dbReference type="Pfam" id="PF00132">
    <property type="entry name" value="Hexapep"/>
    <property type="match status" value="2"/>
</dbReference>
<comment type="caution">
    <text evidence="5">The sequence shown here is derived from an EMBL/GenBank/DDBJ whole genome shotgun (WGS) entry which is preliminary data.</text>
</comment>
<keyword evidence="6" id="KW-1185">Reference proteome</keyword>
<organism evidence="5 6">
    <name type="scientific">Sphingomonas albertensis</name>
    <dbReference type="NCBI Taxonomy" id="2762591"/>
    <lineage>
        <taxon>Bacteria</taxon>
        <taxon>Pseudomonadati</taxon>
        <taxon>Pseudomonadota</taxon>
        <taxon>Alphaproteobacteria</taxon>
        <taxon>Sphingomonadales</taxon>
        <taxon>Sphingomonadaceae</taxon>
        <taxon>Sphingomonas</taxon>
    </lineage>
</organism>
<evidence type="ECO:0000256" key="3">
    <source>
        <dbReference type="ARBA" id="ARBA00022737"/>
    </source>
</evidence>
<keyword evidence="4" id="KW-0012">Acyltransferase</keyword>
<dbReference type="InterPro" id="IPR001451">
    <property type="entry name" value="Hexapep"/>
</dbReference>
<keyword evidence="3" id="KW-0677">Repeat</keyword>
<dbReference type="RefSeq" id="WP_187503078.1">
    <property type="nucleotide sequence ID" value="NZ_JACONT010000009.1"/>
</dbReference>
<dbReference type="PANTHER" id="PTHR43300:SF7">
    <property type="entry name" value="UDP-N-ACETYLBACILLOSAMINE N-ACETYLTRANSFERASE"/>
    <property type="match status" value="1"/>
</dbReference>
<name>A0ABR7ALI5_9SPHN</name>
<keyword evidence="2" id="KW-0808">Transferase</keyword>